<gene>
    <name evidence="4" type="ORF">H0485_17690</name>
</gene>
<feature type="compositionally biased region" description="Basic and acidic residues" evidence="1">
    <location>
        <begin position="512"/>
        <end position="523"/>
    </location>
</feature>
<feature type="domain" description="DUF7507" evidence="3">
    <location>
        <begin position="85"/>
        <end position="182"/>
    </location>
</feature>
<protein>
    <submittedName>
        <fullName evidence="4">DUF11 domain-containing protein</fullName>
    </submittedName>
</protein>
<dbReference type="InterPro" id="IPR001434">
    <property type="entry name" value="OmcB-like_DUF11"/>
</dbReference>
<feature type="region of interest" description="Disordered" evidence="1">
    <location>
        <begin position="1"/>
        <end position="24"/>
    </location>
</feature>
<organism evidence="4 5">
    <name type="scientific">Pseudogemmobacter faecipullorum</name>
    <dbReference type="NCBI Taxonomy" id="2755041"/>
    <lineage>
        <taxon>Bacteria</taxon>
        <taxon>Pseudomonadati</taxon>
        <taxon>Pseudomonadota</taxon>
        <taxon>Alphaproteobacteria</taxon>
        <taxon>Rhodobacterales</taxon>
        <taxon>Paracoccaceae</taxon>
        <taxon>Pseudogemmobacter</taxon>
    </lineage>
</organism>
<dbReference type="Pfam" id="PF01345">
    <property type="entry name" value="DUF11"/>
    <property type="match status" value="1"/>
</dbReference>
<sequence length="692" mass="74134">MADNDERLTGSADPIGPLGDLDPGESLIWTSDANTLGLPMAVTPDQAELDAGVLPNAARTTGDFGGEEVEAEDEVTVGLVPQAVLRLEKSGTLDAGGDEISYSFAVYNDGQVTLKDVVIRDPLLGTSWSHSFGADVTLAPGADPLIYTLTPAEAYVLLAADRERGWVYNKANANAVPDTDNPLIEPPLPAEAEAITAVPGTPLLQLTKVADDRDLTTPPEIGQRIYYTLTVENIGLVTVQEIDVTDALPGFSFDGSGTLDSLAPGASHDFTGSYPLRQEDLDAGKVINTARVEGAWVPEDLPKDPPPFDTDPPGRTPVEEGSRDPVSGDSETKVDLVMVGEFTATKTADLERVSLGDTVSYTLSFTSQSTGLVRALDIIDMLPKGLIYTPDSAVVTIAGGTPLAMEPVVSGRRLTWSIADIPRLAVVKVSFKVRVSALAPYGKLTNQTWSETPEGERNSNTATATVLREPDHVFECSDVTGKVFDDRNHNGRQDPLDRSALTNDDVYTGKFGKYEDMPKEPQGERGLPGVRLVTPTGTVITTDQHGRYSVPCAELPKDLGTNFTLKLDTRSLPSGYRVTTENPRTLRLTAGKAAEMNFGATLSKLVRLDLSSVAFQGAGAEPSAALDRALRDFAAAPGEGPLVLHLGYHLREGESRDLARKRLDNVEKILVKSWSGRRANLLIERSYTLTGK</sequence>
<evidence type="ECO:0000313" key="5">
    <source>
        <dbReference type="Proteomes" id="UP001198571"/>
    </source>
</evidence>
<accession>A0ABS8CR11</accession>
<reference evidence="4 5" key="1">
    <citation type="submission" date="2020-07" db="EMBL/GenBank/DDBJ databases">
        <title>Pseudogemmobacter sp. nov., isolated from poultry manure in Taiwan.</title>
        <authorList>
            <person name="Lin S.-Y."/>
            <person name="Tang Y.-S."/>
            <person name="Young C.-C."/>
        </authorList>
    </citation>
    <scope>NUCLEOTIDE SEQUENCE [LARGE SCALE GENOMIC DNA]</scope>
    <source>
        <strain evidence="4 5">CC-YST710</strain>
    </source>
</reference>
<feature type="domain" description="DUF7507" evidence="3">
    <location>
        <begin position="202"/>
        <end position="295"/>
    </location>
</feature>
<evidence type="ECO:0000259" key="3">
    <source>
        <dbReference type="Pfam" id="PF24346"/>
    </source>
</evidence>
<dbReference type="Pfam" id="PF24346">
    <property type="entry name" value="DUF7507"/>
    <property type="match status" value="2"/>
</dbReference>
<evidence type="ECO:0000256" key="1">
    <source>
        <dbReference type="SAM" id="MobiDB-lite"/>
    </source>
</evidence>
<dbReference type="RefSeq" id="WP_226937280.1">
    <property type="nucleotide sequence ID" value="NZ_JACDXX010000020.1"/>
</dbReference>
<evidence type="ECO:0000259" key="2">
    <source>
        <dbReference type="Pfam" id="PF01345"/>
    </source>
</evidence>
<dbReference type="NCBIfam" id="TIGR01451">
    <property type="entry name" value="B_ant_repeat"/>
    <property type="match status" value="2"/>
</dbReference>
<keyword evidence="5" id="KW-1185">Reference proteome</keyword>
<dbReference type="EMBL" id="JACDXX010000020">
    <property type="protein sequence ID" value="MCB5411829.1"/>
    <property type="molecule type" value="Genomic_DNA"/>
</dbReference>
<dbReference type="InterPro" id="IPR047589">
    <property type="entry name" value="DUF11_rpt"/>
</dbReference>
<dbReference type="InterPro" id="IPR013783">
    <property type="entry name" value="Ig-like_fold"/>
</dbReference>
<dbReference type="InterPro" id="IPR055354">
    <property type="entry name" value="DUF7507"/>
</dbReference>
<comment type="caution">
    <text evidence="4">The sequence shown here is derived from an EMBL/GenBank/DDBJ whole genome shotgun (WGS) entry which is preliminary data.</text>
</comment>
<name>A0ABS8CR11_9RHOB</name>
<feature type="domain" description="DUF11" evidence="2">
    <location>
        <begin position="345"/>
        <end position="466"/>
    </location>
</feature>
<dbReference type="Proteomes" id="UP001198571">
    <property type="component" value="Unassembled WGS sequence"/>
</dbReference>
<dbReference type="PANTHER" id="PTHR34819">
    <property type="entry name" value="LARGE CYSTEINE-RICH PERIPLASMIC PROTEIN OMCB"/>
    <property type="match status" value="1"/>
</dbReference>
<dbReference type="InterPro" id="IPR051172">
    <property type="entry name" value="Chlamydia_OmcB"/>
</dbReference>
<proteinExistence type="predicted"/>
<evidence type="ECO:0000313" key="4">
    <source>
        <dbReference type="EMBL" id="MCB5411829.1"/>
    </source>
</evidence>
<feature type="region of interest" description="Disordered" evidence="1">
    <location>
        <begin position="511"/>
        <end position="531"/>
    </location>
</feature>
<dbReference type="Gene3D" id="2.60.40.10">
    <property type="entry name" value="Immunoglobulins"/>
    <property type="match status" value="2"/>
</dbReference>
<dbReference type="PANTHER" id="PTHR34819:SF3">
    <property type="entry name" value="CELL SURFACE PROTEIN"/>
    <property type="match status" value="1"/>
</dbReference>
<feature type="region of interest" description="Disordered" evidence="1">
    <location>
        <begin position="296"/>
        <end position="330"/>
    </location>
</feature>
<dbReference type="Gene3D" id="2.60.40.740">
    <property type="match status" value="1"/>
</dbReference>